<dbReference type="EMBL" id="GL377302">
    <property type="protein sequence ID" value="EFJ03895.1"/>
    <property type="molecule type" value="Genomic_DNA"/>
</dbReference>
<keyword evidence="2" id="KW-0808">Transferase</keyword>
<accession>D8PS80</accession>
<dbReference type="AlphaFoldDB" id="D8PS80"/>
<feature type="transmembrane region" description="Helical" evidence="1">
    <location>
        <begin position="190"/>
        <end position="206"/>
    </location>
</feature>
<organism evidence="3">
    <name type="scientific">Schizophyllum commune (strain H4-8 / FGSC 9210)</name>
    <name type="common">Split gill fungus</name>
    <dbReference type="NCBI Taxonomy" id="578458"/>
    <lineage>
        <taxon>Eukaryota</taxon>
        <taxon>Fungi</taxon>
        <taxon>Dikarya</taxon>
        <taxon>Basidiomycota</taxon>
        <taxon>Agaricomycotina</taxon>
        <taxon>Agaricomycetes</taxon>
        <taxon>Agaricomycetidae</taxon>
        <taxon>Agaricales</taxon>
        <taxon>Schizophyllaceae</taxon>
        <taxon>Schizophyllum</taxon>
    </lineage>
</organism>
<sequence>MEAALLAGSTVFGVFSMSVLPSFYAVAATLAILTFYAPVYIHKSRGNGVLLFILLTVAGTLARVSSAESALSTPASGVFLLLAMSLLDSAILLAGTALPIYICARGSTTIGRFTLLPAVWSTIIYVVSLVSPLGRLALPTSAGPAQAYTWLEPLFGPAGIDILAASWGVVIAEFGGIWYMGEKEKSKRPAAIAGVILLLLAVPSFFSTDLPLPLISDDTTPINVGCALPSHRRYNHPGRPTFDDFISETRKLVPRTDILLWPESAVSFDSVEHRNEKLKEVKAAAQGTYVGIGFLESYRENGKDHMRNGFALVSARSSEPDLLYFKRNLVPIAESYSMTPSTEPPEMFTLPLRRPSDIPKSEWGLPPTYTRPIPLSASICLDFASPNPFAHLETRPALLLGPAYTWDVDIGRMMFAQGAQRARELGAAIIWCDGGENGVSGVAGEGVDQSMQVGRGSWVRTIAVPHPFSERRTGFGAFGHGLPLILIWVLAGAPWVVKLPGAPGKVARGVQRGGQATVGAARWLSGAVRDRMRRQPALPDVEGQRRAPHVESTPLLIDMD</sequence>
<dbReference type="GO" id="GO:0042158">
    <property type="term" value="P:lipoprotein biosynthetic process"/>
    <property type="evidence" value="ECO:0007669"/>
    <property type="project" value="InterPro"/>
</dbReference>
<protein>
    <submittedName>
        <fullName evidence="2">Lnt, apolipoprotein N-acyltransferase</fullName>
    </submittedName>
</protein>
<dbReference type="InterPro" id="IPR036526">
    <property type="entry name" value="C-N_Hydrolase_sf"/>
</dbReference>
<reference evidence="2 3" key="1">
    <citation type="journal article" date="2010" name="Nat. Biotechnol.">
        <title>Genome sequence of the model mushroom Schizophyllum commune.</title>
        <authorList>
            <person name="Ohm R.A."/>
            <person name="de Jong J.F."/>
            <person name="Lugones L.G."/>
            <person name="Aerts A."/>
            <person name="Kothe E."/>
            <person name="Stajich J.E."/>
            <person name="de Vries R.P."/>
            <person name="Record E."/>
            <person name="Levasseur A."/>
            <person name="Baker S.E."/>
            <person name="Bartholomew K.A."/>
            <person name="Coutinho P.M."/>
            <person name="Erdmann S."/>
            <person name="Fowler T.J."/>
            <person name="Gathman A.C."/>
            <person name="Lombard V."/>
            <person name="Henrissat B."/>
            <person name="Knabe N."/>
            <person name="Kuees U."/>
            <person name="Lilly W.W."/>
            <person name="Lindquist E."/>
            <person name="Lucas S."/>
            <person name="Magnuson J.K."/>
            <person name="Piumi F."/>
            <person name="Raudaskoski M."/>
            <person name="Salamov A."/>
            <person name="Schmutz J."/>
            <person name="Schwarze F.W.M.R."/>
            <person name="vanKuyk P.A."/>
            <person name="Horton J.S."/>
            <person name="Grigoriev I.V."/>
            <person name="Woesten H.A.B."/>
        </authorList>
    </citation>
    <scope>NUCLEOTIDE SEQUENCE [LARGE SCALE GENOMIC DNA]</scope>
    <source>
        <strain evidence="3">H4-8 / FGSC 9210</strain>
    </source>
</reference>
<keyword evidence="1" id="KW-0472">Membrane</keyword>
<dbReference type="GO" id="GO:0016410">
    <property type="term" value="F:N-acyltransferase activity"/>
    <property type="evidence" value="ECO:0007669"/>
    <property type="project" value="InterPro"/>
</dbReference>
<feature type="transmembrane region" description="Helical" evidence="1">
    <location>
        <begin position="78"/>
        <end position="101"/>
    </location>
</feature>
<dbReference type="InterPro" id="IPR004563">
    <property type="entry name" value="Apolipo_AcylTrfase"/>
</dbReference>
<dbReference type="VEuPathDB" id="FungiDB:SCHCODRAFT_02610464"/>
<keyword evidence="3" id="KW-1185">Reference proteome</keyword>
<dbReference type="RefSeq" id="XP_003038797.1">
    <property type="nucleotide sequence ID" value="XM_003038751.1"/>
</dbReference>
<dbReference type="OrthoDB" id="2626014at2759"/>
<feature type="transmembrane region" description="Helical" evidence="1">
    <location>
        <begin position="113"/>
        <end position="134"/>
    </location>
</feature>
<feature type="transmembrane region" description="Helical" evidence="1">
    <location>
        <begin position="12"/>
        <end position="36"/>
    </location>
</feature>
<feature type="transmembrane region" description="Helical" evidence="1">
    <location>
        <begin position="154"/>
        <end position="178"/>
    </location>
</feature>
<dbReference type="InParanoid" id="D8PS80"/>
<dbReference type="PANTHER" id="PTHR38686:SF1">
    <property type="entry name" value="APOLIPOPROTEIN N-ACYLTRANSFERASE"/>
    <property type="match status" value="1"/>
</dbReference>
<dbReference type="HOGENOM" id="CLU_032069_0_0_1"/>
<keyword evidence="1" id="KW-0812">Transmembrane</keyword>
<dbReference type="PANTHER" id="PTHR38686">
    <property type="entry name" value="APOLIPOPROTEIN N-ACYLTRANSFERASE"/>
    <property type="match status" value="1"/>
</dbReference>
<dbReference type="SUPFAM" id="SSF56317">
    <property type="entry name" value="Carbon-nitrogen hydrolase"/>
    <property type="match status" value="1"/>
</dbReference>
<name>D8PS80_SCHCM</name>
<feature type="transmembrane region" description="Helical" evidence="1">
    <location>
        <begin position="48"/>
        <end position="66"/>
    </location>
</feature>
<keyword evidence="2" id="KW-0012">Acyltransferase</keyword>
<dbReference type="KEGG" id="scm:SCHCO_02610464"/>
<dbReference type="Proteomes" id="UP000007431">
    <property type="component" value="Unassembled WGS sequence"/>
</dbReference>
<dbReference type="OMA" id="PARTWHP"/>
<dbReference type="GO" id="GO:0016020">
    <property type="term" value="C:membrane"/>
    <property type="evidence" value="ECO:0007669"/>
    <property type="project" value="InterPro"/>
</dbReference>
<proteinExistence type="predicted"/>
<gene>
    <name evidence="2" type="ORF">SCHCODRAFT_269914</name>
</gene>
<dbReference type="STRING" id="578458.D8PS80"/>
<keyword evidence="1" id="KW-1133">Transmembrane helix</keyword>
<evidence type="ECO:0000256" key="1">
    <source>
        <dbReference type="SAM" id="Phobius"/>
    </source>
</evidence>
<dbReference type="Gene3D" id="3.60.110.10">
    <property type="entry name" value="Carbon-nitrogen hydrolase"/>
    <property type="match status" value="1"/>
</dbReference>
<keyword evidence="2" id="KW-0449">Lipoprotein</keyword>
<evidence type="ECO:0000313" key="2">
    <source>
        <dbReference type="EMBL" id="EFJ03895.1"/>
    </source>
</evidence>
<dbReference type="eggNOG" id="ENOG502S655">
    <property type="taxonomic scope" value="Eukaryota"/>
</dbReference>
<dbReference type="GeneID" id="9585101"/>
<evidence type="ECO:0000313" key="3">
    <source>
        <dbReference type="Proteomes" id="UP000007431"/>
    </source>
</evidence>